<proteinExistence type="predicted"/>
<dbReference type="RefSeq" id="WP_201371431.1">
    <property type="nucleotide sequence ID" value="NZ_BNJG01000001.1"/>
</dbReference>
<evidence type="ECO:0000313" key="2">
    <source>
        <dbReference type="Proteomes" id="UP000654345"/>
    </source>
</evidence>
<organism evidence="1 2">
    <name type="scientific">Ktedonobacter robiniae</name>
    <dbReference type="NCBI Taxonomy" id="2778365"/>
    <lineage>
        <taxon>Bacteria</taxon>
        <taxon>Bacillati</taxon>
        <taxon>Chloroflexota</taxon>
        <taxon>Ktedonobacteria</taxon>
        <taxon>Ktedonobacterales</taxon>
        <taxon>Ktedonobacteraceae</taxon>
        <taxon>Ktedonobacter</taxon>
    </lineage>
</organism>
<accession>A0ABQ3UQ24</accession>
<gene>
    <name evidence="1" type="ORF">KSB_32320</name>
</gene>
<dbReference type="Pfam" id="PF10722">
    <property type="entry name" value="YbjN"/>
    <property type="match status" value="1"/>
</dbReference>
<protein>
    <recommendedName>
        <fullName evidence="3">YbjN domain-containing protein</fullName>
    </recommendedName>
</protein>
<reference evidence="1 2" key="1">
    <citation type="journal article" date="2021" name="Int. J. Syst. Evol. Microbiol.">
        <title>Reticulibacter mediterranei gen. nov., sp. nov., within the new family Reticulibacteraceae fam. nov., and Ktedonospora formicarum gen. nov., sp. nov., Ktedonobacter robiniae sp. nov., Dictyobacter formicarum sp. nov. and Dictyobacter arantiisoli sp. nov., belonging to the class Ktedonobacteria.</title>
        <authorList>
            <person name="Yabe S."/>
            <person name="Zheng Y."/>
            <person name="Wang C.M."/>
            <person name="Sakai Y."/>
            <person name="Abe K."/>
            <person name="Yokota A."/>
            <person name="Donadio S."/>
            <person name="Cavaletti L."/>
            <person name="Monciardini P."/>
        </authorList>
    </citation>
    <scope>NUCLEOTIDE SEQUENCE [LARGE SCALE GENOMIC DNA]</scope>
    <source>
        <strain evidence="1 2">SOSP1-30</strain>
    </source>
</reference>
<dbReference type="InterPro" id="IPR019660">
    <property type="entry name" value="Put_sensory_transdc_reg_YbjN"/>
</dbReference>
<name>A0ABQ3UQ24_9CHLR</name>
<dbReference type="Gene3D" id="3.30.1460.10">
    <property type="match status" value="1"/>
</dbReference>
<keyword evidence="2" id="KW-1185">Reference proteome</keyword>
<evidence type="ECO:0008006" key="3">
    <source>
        <dbReference type="Google" id="ProtNLM"/>
    </source>
</evidence>
<dbReference type="EMBL" id="BNJG01000001">
    <property type="protein sequence ID" value="GHO54757.1"/>
    <property type="molecule type" value="Genomic_DNA"/>
</dbReference>
<evidence type="ECO:0000313" key="1">
    <source>
        <dbReference type="EMBL" id="GHO54757.1"/>
    </source>
</evidence>
<sequence>MSHSFGIPQLIDYLNRMGLKISRIDEQQELLEMVFHGEHGQWRLIVGLQRRDDLRKLMLVVPHFMRVSQRKRLECLEALMAVNYRIAIGKFGMDLEDGEVRLEETIPLATHDLSFEQFQLAVGAIMQTVGIYHSLFPRIIQQNQPILEAIQGCEREFFQSGQESTDTEQYASQQTTTEELPDLNVEDILAEVTRILESQGK</sequence>
<comment type="caution">
    <text evidence="1">The sequence shown here is derived from an EMBL/GenBank/DDBJ whole genome shotgun (WGS) entry which is preliminary data.</text>
</comment>
<dbReference type="Proteomes" id="UP000654345">
    <property type="component" value="Unassembled WGS sequence"/>
</dbReference>